<keyword evidence="1" id="KW-1133">Transmembrane helix</keyword>
<organism evidence="3">
    <name type="scientific">uncultured marine group II/III euryarchaeote KM3_33_F08</name>
    <dbReference type="NCBI Taxonomy" id="1456435"/>
    <lineage>
        <taxon>Archaea</taxon>
        <taxon>Methanobacteriati</taxon>
        <taxon>Methanobacteriota</taxon>
        <taxon>environmental samples</taxon>
    </lineage>
</organism>
<dbReference type="PANTHER" id="PTHR42709">
    <property type="entry name" value="ALKALINE PHOSPHATASE LIKE PROTEIN"/>
    <property type="match status" value="1"/>
</dbReference>
<keyword evidence="1" id="KW-0472">Membrane</keyword>
<dbReference type="Pfam" id="PF09335">
    <property type="entry name" value="VTT_dom"/>
    <property type="match status" value="1"/>
</dbReference>
<feature type="domain" description="VTT" evidence="2">
    <location>
        <begin position="44"/>
        <end position="158"/>
    </location>
</feature>
<feature type="transmembrane region" description="Helical" evidence="1">
    <location>
        <begin position="170"/>
        <end position="188"/>
    </location>
</feature>
<evidence type="ECO:0000313" key="3">
    <source>
        <dbReference type="EMBL" id="AIF08898.1"/>
    </source>
</evidence>
<feature type="transmembrane region" description="Helical" evidence="1">
    <location>
        <begin position="20"/>
        <end position="38"/>
    </location>
</feature>
<dbReference type="GO" id="GO:0005886">
    <property type="term" value="C:plasma membrane"/>
    <property type="evidence" value="ECO:0007669"/>
    <property type="project" value="TreeGrafter"/>
</dbReference>
<protein>
    <submittedName>
        <fullName evidence="3">Putative membrane SNARE associated-like protein</fullName>
    </submittedName>
</protein>
<evidence type="ECO:0000259" key="2">
    <source>
        <dbReference type="Pfam" id="PF09335"/>
    </source>
</evidence>
<dbReference type="InterPro" id="IPR032816">
    <property type="entry name" value="VTT_dom"/>
</dbReference>
<accession>A0A075H4N1</accession>
<dbReference type="AlphaFoldDB" id="A0A075H4N1"/>
<sequence>MGVPFVSGWSEFVSSVTEWFGSFGLLGLAGLSFTEAFIQPIPPDALVIPMAATSSEPSWLVSVFLVVTVSSVLGSLVAWWMGDKFGNPLLERFASPKAVEKFNLLVTKYGTFGIFIAAFSPIPYKVLGWCAGIGKMDKHSFILAGTVGRSLRFGVEVAVVGLYGEQFLEFLIGPGFVVVTLAVALLAYPSWRWWNGLEVTDKEE</sequence>
<dbReference type="EMBL" id="KF900845">
    <property type="protein sequence ID" value="AIF08898.1"/>
    <property type="molecule type" value="Genomic_DNA"/>
</dbReference>
<keyword evidence="1" id="KW-0812">Transmembrane</keyword>
<feature type="transmembrane region" description="Helical" evidence="1">
    <location>
        <begin position="59"/>
        <end position="82"/>
    </location>
</feature>
<evidence type="ECO:0000256" key="1">
    <source>
        <dbReference type="SAM" id="Phobius"/>
    </source>
</evidence>
<dbReference type="InterPro" id="IPR051311">
    <property type="entry name" value="DedA_domain"/>
</dbReference>
<proteinExistence type="predicted"/>
<reference evidence="3" key="1">
    <citation type="journal article" date="2014" name="Genome Biol. Evol.">
        <title>Pangenome evidence for extensive interdomain horizontal transfer affecting lineage core and shell genes in uncultured planktonic thaumarchaeota and euryarchaeota.</title>
        <authorList>
            <person name="Deschamps P."/>
            <person name="Zivanovic Y."/>
            <person name="Moreira D."/>
            <person name="Rodriguez-Valera F."/>
            <person name="Lopez-Garcia P."/>
        </authorList>
    </citation>
    <scope>NUCLEOTIDE SEQUENCE</scope>
</reference>
<name>A0A075H4N1_9EURY</name>
<dbReference type="PANTHER" id="PTHR42709:SF11">
    <property type="entry name" value="DEDA FAMILY PROTEIN"/>
    <property type="match status" value="1"/>
</dbReference>